<evidence type="ECO:0000313" key="2">
    <source>
        <dbReference type="Proteomes" id="UP000471409"/>
    </source>
</evidence>
<protein>
    <submittedName>
        <fullName evidence="1">Uncharacterized protein</fullName>
    </submittedName>
</protein>
<gene>
    <name evidence="1" type="ORF">GUK36_27820</name>
</gene>
<reference evidence="1 2" key="1">
    <citation type="submission" date="2020-01" db="EMBL/GenBank/DDBJ databases">
        <title>Rhizobium genotypes associated with high levels of biological nitrogen fixation by grain legumes in a temperate-maritime cropping system.</title>
        <authorList>
            <person name="Maluk M."/>
            <person name="Francesc Ferrando Molina F."/>
            <person name="Lopez Del Egido L."/>
            <person name="Lafos M."/>
            <person name="Langarica-Fuentes A."/>
            <person name="Gebre Yohannes G."/>
            <person name="Young M.W."/>
            <person name="Martin P."/>
            <person name="Gantlett R."/>
            <person name="Kenicer G."/>
            <person name="Hawes C."/>
            <person name="Begg G.S."/>
            <person name="Quilliam R.S."/>
            <person name="Squire G.R."/>
            <person name="Poole P.S."/>
            <person name="Young P.W."/>
            <person name="Iannetta P.M."/>
            <person name="James E.K."/>
        </authorList>
    </citation>
    <scope>NUCLEOTIDE SEQUENCE [LARGE SCALE GENOMIC DNA]</scope>
    <source>
        <strain evidence="1 2">JHI944</strain>
    </source>
</reference>
<proteinExistence type="predicted"/>
<dbReference type="SUPFAM" id="SSF160537">
    <property type="entry name" value="SpoVG-like"/>
    <property type="match status" value="1"/>
</dbReference>
<dbReference type="Proteomes" id="UP000471409">
    <property type="component" value="Unassembled WGS sequence"/>
</dbReference>
<dbReference type="RefSeq" id="WP_164000158.1">
    <property type="nucleotide sequence ID" value="NZ_WXXP01000013.1"/>
</dbReference>
<name>A0A6P0DMG8_RHILE</name>
<dbReference type="AlphaFoldDB" id="A0A6P0DMG8"/>
<organism evidence="1 2">
    <name type="scientific">Rhizobium leguminosarum</name>
    <dbReference type="NCBI Taxonomy" id="384"/>
    <lineage>
        <taxon>Bacteria</taxon>
        <taxon>Pseudomonadati</taxon>
        <taxon>Pseudomonadota</taxon>
        <taxon>Alphaproteobacteria</taxon>
        <taxon>Hyphomicrobiales</taxon>
        <taxon>Rhizobiaceae</taxon>
        <taxon>Rhizobium/Agrobacterium group</taxon>
        <taxon>Rhizobium</taxon>
    </lineage>
</organism>
<dbReference type="EMBL" id="WXXP01000013">
    <property type="protein sequence ID" value="NEK53233.1"/>
    <property type="molecule type" value="Genomic_DNA"/>
</dbReference>
<dbReference type="GO" id="GO:0030435">
    <property type="term" value="P:sporulation resulting in formation of a cellular spore"/>
    <property type="evidence" value="ECO:0007669"/>
    <property type="project" value="InterPro"/>
</dbReference>
<comment type="caution">
    <text evidence="1">The sequence shown here is derived from an EMBL/GenBank/DDBJ whole genome shotgun (WGS) entry which is preliminary data.</text>
</comment>
<dbReference type="Gene3D" id="3.30.1120.40">
    <property type="entry name" value="Stage V sporulation protein G"/>
    <property type="match status" value="1"/>
</dbReference>
<accession>A0A6P0DMG8</accession>
<sequence>MKSKCVEIECVSARHVGGGAALIGFADVRIAECRMRLVGYGVFSSKGRRWVNVAAKKDSSGGYTAIVIFDSPELQRDFSDAAIDAVLAFDLAFFEDCL</sequence>
<dbReference type="InterPro" id="IPR036751">
    <property type="entry name" value="SpoVG_sf"/>
</dbReference>
<evidence type="ECO:0000313" key="1">
    <source>
        <dbReference type="EMBL" id="NEK53233.1"/>
    </source>
</evidence>